<dbReference type="FunFam" id="1.10.510.10:FF:000161">
    <property type="entry name" value="Wall-associated receptor kinase-like 20"/>
    <property type="match status" value="1"/>
</dbReference>
<dbReference type="SUPFAM" id="SSF56112">
    <property type="entry name" value="Protein kinase-like (PK-like)"/>
    <property type="match status" value="1"/>
</dbReference>
<evidence type="ECO:0000256" key="13">
    <source>
        <dbReference type="ARBA" id="ARBA00023136"/>
    </source>
</evidence>
<evidence type="ECO:0000256" key="7">
    <source>
        <dbReference type="ARBA" id="ARBA00022692"/>
    </source>
</evidence>
<dbReference type="GO" id="GO:0030247">
    <property type="term" value="F:polysaccharide binding"/>
    <property type="evidence" value="ECO:0007669"/>
    <property type="project" value="InterPro"/>
</dbReference>
<comment type="caution">
    <text evidence="23">The sequence shown here is derived from an EMBL/GenBank/DDBJ whole genome shotgun (WGS) entry which is preliminary data.</text>
</comment>
<dbReference type="PROSITE" id="PS00108">
    <property type="entry name" value="PROTEIN_KINASE_ST"/>
    <property type="match status" value="1"/>
</dbReference>
<evidence type="ECO:0000256" key="8">
    <source>
        <dbReference type="ARBA" id="ARBA00022729"/>
    </source>
</evidence>
<feature type="compositionally biased region" description="Basic and acidic residues" evidence="19">
    <location>
        <begin position="597"/>
        <end position="614"/>
    </location>
</feature>
<keyword evidence="3" id="KW-1003">Cell membrane</keyword>
<proteinExistence type="predicted"/>
<dbReference type="PANTHER" id="PTHR46008">
    <property type="entry name" value="LEAF RUST 10 DISEASE-RESISTANCE LOCUS RECEPTOR-LIKE PROTEIN KINASE-LIKE 1.4"/>
    <property type="match status" value="1"/>
</dbReference>
<evidence type="ECO:0000256" key="15">
    <source>
        <dbReference type="ARBA" id="ARBA00023180"/>
    </source>
</evidence>
<dbReference type="Proteomes" id="UP000604825">
    <property type="component" value="Unassembled WGS sequence"/>
</dbReference>
<evidence type="ECO:0000256" key="6">
    <source>
        <dbReference type="ARBA" id="ARBA00022679"/>
    </source>
</evidence>
<dbReference type="Pfam" id="PF00069">
    <property type="entry name" value="Pkinase"/>
    <property type="match status" value="1"/>
</dbReference>
<evidence type="ECO:0000256" key="21">
    <source>
        <dbReference type="SAM" id="SignalP"/>
    </source>
</evidence>
<evidence type="ECO:0000256" key="11">
    <source>
        <dbReference type="ARBA" id="ARBA00022840"/>
    </source>
</evidence>
<dbReference type="InterPro" id="IPR011009">
    <property type="entry name" value="Kinase-like_dom_sf"/>
</dbReference>
<feature type="binding site" evidence="18">
    <location>
        <position position="346"/>
    </location>
    <ligand>
        <name>ATP</name>
        <dbReference type="ChEBI" id="CHEBI:30616"/>
    </ligand>
</feature>
<dbReference type="InterPro" id="IPR000719">
    <property type="entry name" value="Prot_kinase_dom"/>
</dbReference>
<keyword evidence="13 20" id="KW-0472">Membrane</keyword>
<evidence type="ECO:0000256" key="4">
    <source>
        <dbReference type="ARBA" id="ARBA00022527"/>
    </source>
</evidence>
<evidence type="ECO:0000256" key="19">
    <source>
        <dbReference type="SAM" id="MobiDB-lite"/>
    </source>
</evidence>
<dbReference type="GO" id="GO:0005886">
    <property type="term" value="C:plasma membrane"/>
    <property type="evidence" value="ECO:0007669"/>
    <property type="project" value="UniProtKB-SubCell"/>
</dbReference>
<reference evidence="23" key="1">
    <citation type="submission" date="2020-10" db="EMBL/GenBank/DDBJ databases">
        <authorList>
            <person name="Han B."/>
            <person name="Lu T."/>
            <person name="Zhao Q."/>
            <person name="Huang X."/>
            <person name="Zhao Y."/>
        </authorList>
    </citation>
    <scope>NUCLEOTIDE SEQUENCE</scope>
</reference>
<feature type="domain" description="Protein kinase" evidence="22">
    <location>
        <begin position="318"/>
        <end position="593"/>
    </location>
</feature>
<dbReference type="GO" id="GO:0005524">
    <property type="term" value="F:ATP binding"/>
    <property type="evidence" value="ECO:0007669"/>
    <property type="project" value="UniProtKB-UniRule"/>
</dbReference>
<dbReference type="InterPro" id="IPR032872">
    <property type="entry name" value="WAK_assoc_C"/>
</dbReference>
<dbReference type="SMART" id="SM00220">
    <property type="entry name" value="S_TKc"/>
    <property type="match status" value="1"/>
</dbReference>
<evidence type="ECO:0000256" key="17">
    <source>
        <dbReference type="ARBA" id="ARBA00048679"/>
    </source>
</evidence>
<evidence type="ECO:0000256" key="3">
    <source>
        <dbReference type="ARBA" id="ARBA00022475"/>
    </source>
</evidence>
<keyword evidence="24" id="KW-1185">Reference proteome</keyword>
<feature type="region of interest" description="Disordered" evidence="19">
    <location>
        <begin position="594"/>
        <end position="614"/>
    </location>
</feature>
<dbReference type="EC" id="2.7.11.1" evidence="2"/>
<dbReference type="InterPro" id="IPR017441">
    <property type="entry name" value="Protein_kinase_ATP_BS"/>
</dbReference>
<feature type="transmembrane region" description="Helical" evidence="20">
    <location>
        <begin position="246"/>
        <end position="268"/>
    </location>
</feature>
<dbReference type="Pfam" id="PF13947">
    <property type="entry name" value="GUB_WAK_bind"/>
    <property type="match status" value="1"/>
</dbReference>
<accession>A0A811PA03</accession>
<dbReference type="InterPro" id="IPR025287">
    <property type="entry name" value="WAK_GUB"/>
</dbReference>
<dbReference type="FunFam" id="3.30.200.20:FF:000214">
    <property type="entry name" value="WAK1-OsWAK receptor-like cytoplasmic kinase (OsWAK-RLCK)"/>
    <property type="match status" value="1"/>
</dbReference>
<dbReference type="PROSITE" id="PS00107">
    <property type="entry name" value="PROTEIN_KINASE_ATP"/>
    <property type="match status" value="1"/>
</dbReference>
<comment type="subcellular location">
    <subcellularLocation>
        <location evidence="1">Cell membrane</location>
        <topology evidence="1">Single-pass type I membrane protein</topology>
    </subcellularLocation>
</comment>
<keyword evidence="15" id="KW-0325">Glycoprotein</keyword>
<sequence length="647" mass="70958">MQPFLLLLLASLLLPPAAASAEESSGCWPKACGGLNITYPFWLEEPGRPPCGPPSFQLKCNSSGAFLTTSVYQAYQVLSIFPNNNSFHVVDHNLPLHTGCPAPTMNISLFSPAFVFSKTNKELLFLGKCTGSPPAESAGFHRLPCDNSSFVRLGNGRNFSSHGIQGGIPPGCLFTVVPFLGSPDGNGDDYITSMKNGLLVEWKAVPDDCLNCMASGGECRYYDDTGTKFACDCSGDKCGGKIKTSMVVGIACGVGGGCLLVACFFFVWHKRKTRKQARAPNGFMRSESSMQSYSKDLELGGSPHIFTYEELEEATDGFSDSRELGDGGFGTVYKGKLRDGRVVAVKRLYKNNYKRVEQFINEVDILSRLLHQNLVILYGCTSRSSRDLMLVYEFIPNGTVADHLHGSRASERGLTWPLRMNIAIETAEALAYLHAVEIIHRDVKTNNILLDNSFHVKVADFGLSRLCPPEVTHVSTVPQGTPGYVDPVYHQCYQLTEKSDVYSFGVVLVELISSKPAVDMSRSHNDINLANMALNRIQNHEIDQLVDPELGYETDDETKKLIDLVAELAFQCLQLERDSRPSMKEIVEALNCIKNGDSPENKTDRSSSSPKEDAHLLTNSIQYSPDSVIHRFHSQSTTLSVASNASG</sequence>
<dbReference type="PANTHER" id="PTHR46008:SF2">
    <property type="entry name" value="LEAF RUST 10 DISEASE-RESISTANCE LOCUS RECEPTOR-LIKE PROTEIN KINASE-LIKE 1.4"/>
    <property type="match status" value="1"/>
</dbReference>
<keyword evidence="5" id="KW-0597">Phosphoprotein</keyword>
<keyword evidence="9 18" id="KW-0547">Nucleotide-binding</keyword>
<dbReference type="GO" id="GO:0004674">
    <property type="term" value="F:protein serine/threonine kinase activity"/>
    <property type="evidence" value="ECO:0007669"/>
    <property type="project" value="UniProtKB-KW"/>
</dbReference>
<feature type="signal peptide" evidence="21">
    <location>
        <begin position="1"/>
        <end position="19"/>
    </location>
</feature>
<evidence type="ECO:0000256" key="16">
    <source>
        <dbReference type="ARBA" id="ARBA00047899"/>
    </source>
</evidence>
<name>A0A811PA03_9POAL</name>
<dbReference type="InterPro" id="IPR008271">
    <property type="entry name" value="Ser/Thr_kinase_AS"/>
</dbReference>
<evidence type="ECO:0000256" key="9">
    <source>
        <dbReference type="ARBA" id="ARBA00022741"/>
    </source>
</evidence>
<keyword evidence="10" id="KW-0418">Kinase</keyword>
<keyword evidence="8 21" id="KW-0732">Signal</keyword>
<evidence type="ECO:0000256" key="10">
    <source>
        <dbReference type="ARBA" id="ARBA00022777"/>
    </source>
</evidence>
<keyword evidence="14" id="KW-0675">Receptor</keyword>
<feature type="chain" id="PRO_5032527423" description="non-specific serine/threonine protein kinase" evidence="21">
    <location>
        <begin position="20"/>
        <end position="647"/>
    </location>
</feature>
<evidence type="ECO:0000256" key="2">
    <source>
        <dbReference type="ARBA" id="ARBA00012513"/>
    </source>
</evidence>
<evidence type="ECO:0000256" key="14">
    <source>
        <dbReference type="ARBA" id="ARBA00023170"/>
    </source>
</evidence>
<keyword evidence="6" id="KW-0808">Transferase</keyword>
<dbReference type="AlphaFoldDB" id="A0A811PA03"/>
<comment type="catalytic activity">
    <reaction evidence="17">
        <text>L-seryl-[protein] + ATP = O-phospho-L-seryl-[protein] + ADP + H(+)</text>
        <dbReference type="Rhea" id="RHEA:17989"/>
        <dbReference type="Rhea" id="RHEA-COMP:9863"/>
        <dbReference type="Rhea" id="RHEA-COMP:11604"/>
        <dbReference type="ChEBI" id="CHEBI:15378"/>
        <dbReference type="ChEBI" id="CHEBI:29999"/>
        <dbReference type="ChEBI" id="CHEBI:30616"/>
        <dbReference type="ChEBI" id="CHEBI:83421"/>
        <dbReference type="ChEBI" id="CHEBI:456216"/>
        <dbReference type="EC" id="2.7.11.1"/>
    </reaction>
</comment>
<protein>
    <recommendedName>
        <fullName evidence="2">non-specific serine/threonine protein kinase</fullName>
        <ecNumber evidence="2">2.7.11.1</ecNumber>
    </recommendedName>
</protein>
<keyword evidence="11 18" id="KW-0067">ATP-binding</keyword>
<evidence type="ECO:0000256" key="12">
    <source>
        <dbReference type="ARBA" id="ARBA00022989"/>
    </source>
</evidence>
<keyword evidence="12 20" id="KW-1133">Transmembrane helix</keyword>
<evidence type="ECO:0000313" key="23">
    <source>
        <dbReference type="EMBL" id="CAD6239475.1"/>
    </source>
</evidence>
<gene>
    <name evidence="23" type="ORF">NCGR_LOCUS26412</name>
</gene>
<dbReference type="Pfam" id="PF14380">
    <property type="entry name" value="WAK_assoc"/>
    <property type="match status" value="1"/>
</dbReference>
<evidence type="ECO:0000256" key="1">
    <source>
        <dbReference type="ARBA" id="ARBA00004251"/>
    </source>
</evidence>
<dbReference type="EMBL" id="CAJGYO010000006">
    <property type="protein sequence ID" value="CAD6239475.1"/>
    <property type="molecule type" value="Genomic_DNA"/>
</dbReference>
<keyword evidence="4" id="KW-0723">Serine/threonine-protein kinase</keyword>
<evidence type="ECO:0000256" key="18">
    <source>
        <dbReference type="PROSITE-ProRule" id="PRU10141"/>
    </source>
</evidence>
<evidence type="ECO:0000256" key="20">
    <source>
        <dbReference type="SAM" id="Phobius"/>
    </source>
</evidence>
<dbReference type="Gene3D" id="1.10.510.10">
    <property type="entry name" value="Transferase(Phosphotransferase) domain 1"/>
    <property type="match status" value="1"/>
</dbReference>
<keyword evidence="7 20" id="KW-0812">Transmembrane</keyword>
<evidence type="ECO:0000313" key="24">
    <source>
        <dbReference type="Proteomes" id="UP000604825"/>
    </source>
</evidence>
<evidence type="ECO:0000259" key="22">
    <source>
        <dbReference type="PROSITE" id="PS50011"/>
    </source>
</evidence>
<evidence type="ECO:0000256" key="5">
    <source>
        <dbReference type="ARBA" id="ARBA00022553"/>
    </source>
</evidence>
<dbReference type="Gene3D" id="3.30.200.20">
    <property type="entry name" value="Phosphorylase Kinase, domain 1"/>
    <property type="match status" value="1"/>
</dbReference>
<organism evidence="23 24">
    <name type="scientific">Miscanthus lutarioriparius</name>
    <dbReference type="NCBI Taxonomy" id="422564"/>
    <lineage>
        <taxon>Eukaryota</taxon>
        <taxon>Viridiplantae</taxon>
        <taxon>Streptophyta</taxon>
        <taxon>Embryophyta</taxon>
        <taxon>Tracheophyta</taxon>
        <taxon>Spermatophyta</taxon>
        <taxon>Magnoliopsida</taxon>
        <taxon>Liliopsida</taxon>
        <taxon>Poales</taxon>
        <taxon>Poaceae</taxon>
        <taxon>PACMAD clade</taxon>
        <taxon>Panicoideae</taxon>
        <taxon>Andropogonodae</taxon>
        <taxon>Andropogoneae</taxon>
        <taxon>Saccharinae</taxon>
        <taxon>Miscanthus</taxon>
    </lineage>
</organism>
<dbReference type="OrthoDB" id="4062651at2759"/>
<comment type="catalytic activity">
    <reaction evidence="16">
        <text>L-threonyl-[protein] + ATP = O-phospho-L-threonyl-[protein] + ADP + H(+)</text>
        <dbReference type="Rhea" id="RHEA:46608"/>
        <dbReference type="Rhea" id="RHEA-COMP:11060"/>
        <dbReference type="Rhea" id="RHEA-COMP:11605"/>
        <dbReference type="ChEBI" id="CHEBI:15378"/>
        <dbReference type="ChEBI" id="CHEBI:30013"/>
        <dbReference type="ChEBI" id="CHEBI:30616"/>
        <dbReference type="ChEBI" id="CHEBI:61977"/>
        <dbReference type="ChEBI" id="CHEBI:456216"/>
        <dbReference type="EC" id="2.7.11.1"/>
    </reaction>
</comment>
<dbReference type="PROSITE" id="PS50011">
    <property type="entry name" value="PROTEIN_KINASE_DOM"/>
    <property type="match status" value="1"/>
</dbReference>